<evidence type="ECO:0000313" key="2">
    <source>
        <dbReference type="RefSeq" id="XP_016650693.1"/>
    </source>
</evidence>
<reference evidence="1" key="1">
    <citation type="journal article" date="2012" name="Nat. Commun.">
        <title>The genome of Prunus mume.</title>
        <authorList>
            <person name="Zhang Q."/>
            <person name="Chen W."/>
            <person name="Sun L."/>
            <person name="Zhao F."/>
            <person name="Huang B."/>
            <person name="Yang W."/>
            <person name="Tao Y."/>
            <person name="Wang J."/>
            <person name="Yuan Z."/>
            <person name="Fan G."/>
            <person name="Xing Z."/>
            <person name="Han C."/>
            <person name="Pan H."/>
            <person name="Zhong X."/>
            <person name="Shi W."/>
            <person name="Liang X."/>
            <person name="Du D."/>
            <person name="Sun F."/>
            <person name="Xu Z."/>
            <person name="Hao R."/>
            <person name="Lv T."/>
            <person name="Lv Y."/>
            <person name="Zheng Z."/>
            <person name="Sun M."/>
            <person name="Luo L."/>
            <person name="Cai M."/>
            <person name="Gao Y."/>
            <person name="Wang J."/>
            <person name="Yin Y."/>
            <person name="Xu X."/>
            <person name="Cheng T."/>
            <person name="Wang J."/>
        </authorList>
    </citation>
    <scope>NUCLEOTIDE SEQUENCE [LARGE SCALE GENOMIC DNA]</scope>
</reference>
<protein>
    <submittedName>
        <fullName evidence="2">Uncharacterized protein LOC107881440</fullName>
    </submittedName>
</protein>
<accession>A0ABM1LTG6</accession>
<dbReference type="GeneID" id="107881440"/>
<keyword evidence="1" id="KW-1185">Reference proteome</keyword>
<gene>
    <name evidence="2" type="primary">LOC107881440</name>
</gene>
<evidence type="ECO:0000313" key="1">
    <source>
        <dbReference type="Proteomes" id="UP000694861"/>
    </source>
</evidence>
<dbReference type="Proteomes" id="UP000694861">
    <property type="component" value="Linkage group LG6"/>
</dbReference>
<dbReference type="RefSeq" id="XP_016650693.1">
    <property type="nucleotide sequence ID" value="XM_016795207.1"/>
</dbReference>
<sequence length="139" mass="15436">MSTKMESKSSSWLSSSGFCCWTLTVSSSVTESALRSTPCSSISSSASHSNDCAGGSSISSSALHPNDCALSSFCSCCGVFVWVALWSTFSWKLKFCFWLDIELRKAPFDSRWFVIFSSRNWTDQNITSIRRLSRYGVCR</sequence>
<organism evidence="1 2">
    <name type="scientific">Prunus mume</name>
    <name type="common">Japanese apricot</name>
    <name type="synonym">Armeniaca mume</name>
    <dbReference type="NCBI Taxonomy" id="102107"/>
    <lineage>
        <taxon>Eukaryota</taxon>
        <taxon>Viridiplantae</taxon>
        <taxon>Streptophyta</taxon>
        <taxon>Embryophyta</taxon>
        <taxon>Tracheophyta</taxon>
        <taxon>Spermatophyta</taxon>
        <taxon>Magnoliopsida</taxon>
        <taxon>eudicotyledons</taxon>
        <taxon>Gunneridae</taxon>
        <taxon>Pentapetalae</taxon>
        <taxon>rosids</taxon>
        <taxon>fabids</taxon>
        <taxon>Rosales</taxon>
        <taxon>Rosaceae</taxon>
        <taxon>Amygdaloideae</taxon>
        <taxon>Amygdaleae</taxon>
        <taxon>Prunus</taxon>
    </lineage>
</organism>
<reference evidence="2" key="2">
    <citation type="submission" date="2025-08" db="UniProtKB">
        <authorList>
            <consortium name="RefSeq"/>
        </authorList>
    </citation>
    <scope>IDENTIFICATION</scope>
</reference>
<name>A0ABM1LTG6_PRUMU</name>
<proteinExistence type="predicted"/>